<gene>
    <name evidence="1" type="primary">yhfA_6</name>
    <name evidence="1" type="ORF">SDC9_43728</name>
</gene>
<sequence>MAERHTILTKWQGGLAFETDLNGHVIRMDAPVEAGGENSGPGPKRLMMVALSGCTGMDVVSILKKMRVDFDKVEIEVQGDVTEEHPKHYYKMHVIYYIYGKNLPLDKVQKAVKKSEDIYCGVRAAYAKGMEMSSEIRIVES</sequence>
<dbReference type="InterPro" id="IPR015946">
    <property type="entry name" value="KH_dom-like_a/b"/>
</dbReference>
<name>A0A644W1R4_9ZZZZ</name>
<dbReference type="SUPFAM" id="SSF82784">
    <property type="entry name" value="OsmC-like"/>
    <property type="match status" value="1"/>
</dbReference>
<accession>A0A644W1R4</accession>
<dbReference type="PANTHER" id="PTHR34352:SF1">
    <property type="entry name" value="PROTEIN YHFA"/>
    <property type="match status" value="1"/>
</dbReference>
<protein>
    <submittedName>
        <fullName evidence="1">Protein YhfA</fullName>
    </submittedName>
</protein>
<organism evidence="1">
    <name type="scientific">bioreactor metagenome</name>
    <dbReference type="NCBI Taxonomy" id="1076179"/>
    <lineage>
        <taxon>unclassified sequences</taxon>
        <taxon>metagenomes</taxon>
        <taxon>ecological metagenomes</taxon>
    </lineage>
</organism>
<evidence type="ECO:0000313" key="1">
    <source>
        <dbReference type="EMBL" id="MPL97537.1"/>
    </source>
</evidence>
<dbReference type="PANTHER" id="PTHR34352">
    <property type="entry name" value="PROTEIN YHFA"/>
    <property type="match status" value="1"/>
</dbReference>
<reference evidence="1" key="1">
    <citation type="submission" date="2019-08" db="EMBL/GenBank/DDBJ databases">
        <authorList>
            <person name="Kucharzyk K."/>
            <person name="Murdoch R.W."/>
            <person name="Higgins S."/>
            <person name="Loffler F."/>
        </authorList>
    </citation>
    <scope>NUCLEOTIDE SEQUENCE</scope>
</reference>
<dbReference type="EMBL" id="VSSQ01000561">
    <property type="protein sequence ID" value="MPL97537.1"/>
    <property type="molecule type" value="Genomic_DNA"/>
</dbReference>
<dbReference type="AlphaFoldDB" id="A0A644W1R4"/>
<comment type="caution">
    <text evidence="1">The sequence shown here is derived from an EMBL/GenBank/DDBJ whole genome shotgun (WGS) entry which is preliminary data.</text>
</comment>
<dbReference type="InterPro" id="IPR003718">
    <property type="entry name" value="OsmC/Ohr_fam"/>
</dbReference>
<dbReference type="InterPro" id="IPR036102">
    <property type="entry name" value="OsmC/Ohrsf"/>
</dbReference>
<dbReference type="Gene3D" id="3.30.300.20">
    <property type="match status" value="1"/>
</dbReference>
<dbReference type="Pfam" id="PF02566">
    <property type="entry name" value="OsmC"/>
    <property type="match status" value="1"/>
</dbReference>
<proteinExistence type="predicted"/>